<dbReference type="PRINTS" id="PR01713">
    <property type="entry name" value="NUCEPIMERASE"/>
</dbReference>
<dbReference type="Proteomes" id="UP000826709">
    <property type="component" value="Chromosome"/>
</dbReference>
<feature type="domain" description="NAD-dependent epimerase/dehydratase" evidence="1">
    <location>
        <begin position="4"/>
        <end position="234"/>
    </location>
</feature>
<dbReference type="CDD" id="cd05256">
    <property type="entry name" value="UDP_AE_SDR_e"/>
    <property type="match status" value="1"/>
</dbReference>
<dbReference type="Gene3D" id="3.90.25.10">
    <property type="entry name" value="UDP-galactose 4-epimerase, domain 1"/>
    <property type="match status" value="1"/>
</dbReference>
<protein>
    <submittedName>
        <fullName evidence="2">SDR family oxidoreductase</fullName>
    </submittedName>
</protein>
<dbReference type="KEGG" id="mfk:E2N92_10760"/>
<dbReference type="Gene3D" id="3.40.50.720">
    <property type="entry name" value="NAD(P)-binding Rossmann-like Domain"/>
    <property type="match status" value="1"/>
</dbReference>
<dbReference type="EMBL" id="CP037968">
    <property type="protein sequence ID" value="QYZ79869.1"/>
    <property type="molecule type" value="Genomic_DNA"/>
</dbReference>
<dbReference type="AlphaFoldDB" id="A0A8G1A3Q4"/>
<dbReference type="SUPFAM" id="SSF51735">
    <property type="entry name" value="NAD(P)-binding Rossmann-fold domains"/>
    <property type="match status" value="1"/>
</dbReference>
<accession>A0A8G1A3Q4</accession>
<dbReference type="PANTHER" id="PTHR43245:SF13">
    <property type="entry name" value="UDP-D-APIOSE_UDP-D-XYLOSE SYNTHASE 2"/>
    <property type="match status" value="1"/>
</dbReference>
<dbReference type="InterPro" id="IPR001509">
    <property type="entry name" value="Epimerase_deHydtase"/>
</dbReference>
<sequence length="305" mass="32836">MRYVVTGGAGFIGSHIAEALAGEHEVVVVDDLSTGHRENIQDFDVEFVEGSVTDLPLLQEIFTGADGVFHQAAIASVPKSVDDPLATHAVNETGTLDVLLAARDAGVKKVVFASSSAVYGEEPTLPKHEGMLPAPVSPYAISKLTGEHYEAVFSKLFGLKTVALRYFNVFGPRQDPSSQYSGVISIFTDRVRAGEAITIHGDGGQTRDFVYVADVVRANLLAMERDVTGVFNIARGQQTDLNTLARGVMEAAGREVPVEYGPVRQGDVRHSLADITRAREVLGWAPEWTLVDGLVETMGWDARGQ</sequence>
<evidence type="ECO:0000259" key="1">
    <source>
        <dbReference type="Pfam" id="PF01370"/>
    </source>
</evidence>
<name>A0A8G1A3Q4_9EURY</name>
<reference evidence="2" key="1">
    <citation type="journal article" date="2005" name="Int. J. Syst. Evol. Microbiol.">
        <title>Methanofollis formosanus sp. nov., isolated from a fish pond.</title>
        <authorList>
            <person name="Wu S.Y."/>
            <person name="Chen S.C."/>
            <person name="Lai M.C."/>
        </authorList>
    </citation>
    <scope>NUCLEOTIDE SEQUENCE</scope>
    <source>
        <strain evidence="2">ML15</strain>
    </source>
</reference>
<evidence type="ECO:0000313" key="3">
    <source>
        <dbReference type="Proteomes" id="UP000826709"/>
    </source>
</evidence>
<evidence type="ECO:0000313" key="2">
    <source>
        <dbReference type="EMBL" id="QYZ79869.1"/>
    </source>
</evidence>
<dbReference type="RefSeq" id="WP_220681176.1">
    <property type="nucleotide sequence ID" value="NZ_CP037968.1"/>
</dbReference>
<organism evidence="2 3">
    <name type="scientific">Methanofollis formosanus</name>
    <dbReference type="NCBI Taxonomy" id="299308"/>
    <lineage>
        <taxon>Archaea</taxon>
        <taxon>Methanobacteriati</taxon>
        <taxon>Methanobacteriota</taxon>
        <taxon>Stenosarchaea group</taxon>
        <taxon>Methanomicrobia</taxon>
        <taxon>Methanomicrobiales</taxon>
        <taxon>Methanomicrobiaceae</taxon>
        <taxon>Methanofollis</taxon>
    </lineage>
</organism>
<gene>
    <name evidence="2" type="ORF">E2N92_10760</name>
</gene>
<dbReference type="Pfam" id="PF01370">
    <property type="entry name" value="Epimerase"/>
    <property type="match status" value="1"/>
</dbReference>
<proteinExistence type="predicted"/>
<keyword evidence="3" id="KW-1185">Reference proteome</keyword>
<dbReference type="OrthoDB" id="4907at2157"/>
<reference evidence="2" key="2">
    <citation type="submission" date="2019-03" db="EMBL/GenBank/DDBJ databases">
        <authorList>
            <person name="Chen S.-C."/>
            <person name="Wu S.-Y."/>
            <person name="Lai M.-C."/>
        </authorList>
    </citation>
    <scope>NUCLEOTIDE SEQUENCE</scope>
    <source>
        <strain evidence="2">ML15</strain>
    </source>
</reference>
<dbReference type="InterPro" id="IPR050177">
    <property type="entry name" value="Lipid_A_modif_metabolic_enz"/>
</dbReference>
<dbReference type="PANTHER" id="PTHR43245">
    <property type="entry name" value="BIFUNCTIONAL POLYMYXIN RESISTANCE PROTEIN ARNA"/>
    <property type="match status" value="1"/>
</dbReference>
<dbReference type="InterPro" id="IPR036291">
    <property type="entry name" value="NAD(P)-bd_dom_sf"/>
</dbReference>